<sequence length="101" mass="11412">MLIGDQQMACVYKIDLVRKKVIWTSAIPNVRYLKPFVNIDSQGAIYVAGVLENRLIKISPDGEIRYQLPLPTLAANGVFAHDDKIFVHDSKCYEIISYEVA</sequence>
<dbReference type="SUPFAM" id="SSF63829">
    <property type="entry name" value="Calcium-dependent phosphotriesterase"/>
    <property type="match status" value="1"/>
</dbReference>
<reference evidence="1 2" key="1">
    <citation type="submission" date="2019-11" db="EMBL/GenBank/DDBJ databases">
        <title>Comparative genomics of hydrocarbon-degrading Desulfosarcina strains.</title>
        <authorList>
            <person name="Watanabe M."/>
            <person name="Kojima H."/>
            <person name="Fukui M."/>
        </authorList>
    </citation>
    <scope>NUCLEOTIDE SEQUENCE [LARGE SCALE GENOMIC DNA]</scope>
    <source>
        <strain evidence="1 2">PL12</strain>
    </source>
</reference>
<evidence type="ECO:0008006" key="3">
    <source>
        <dbReference type="Google" id="ProtNLM"/>
    </source>
</evidence>
<dbReference type="Proteomes" id="UP000427906">
    <property type="component" value="Chromosome"/>
</dbReference>
<accession>A0A5K7YG22</accession>
<dbReference type="EMBL" id="AP021874">
    <property type="protein sequence ID" value="BBO66719.1"/>
    <property type="molecule type" value="Genomic_DNA"/>
</dbReference>
<evidence type="ECO:0000313" key="2">
    <source>
        <dbReference type="Proteomes" id="UP000427906"/>
    </source>
</evidence>
<protein>
    <recommendedName>
        <fullName evidence="3">SMP-30/Gluconolactonase/LRE-like region domain-containing protein</fullName>
    </recommendedName>
</protein>
<gene>
    <name evidence="1" type="ORF">DSCA_06490</name>
</gene>
<proteinExistence type="predicted"/>
<name>A0A5K7YG22_9BACT</name>
<organism evidence="1 2">
    <name type="scientific">Desulfosarcina alkanivorans</name>
    <dbReference type="NCBI Taxonomy" id="571177"/>
    <lineage>
        <taxon>Bacteria</taxon>
        <taxon>Pseudomonadati</taxon>
        <taxon>Thermodesulfobacteriota</taxon>
        <taxon>Desulfobacteria</taxon>
        <taxon>Desulfobacterales</taxon>
        <taxon>Desulfosarcinaceae</taxon>
        <taxon>Desulfosarcina</taxon>
    </lineage>
</organism>
<evidence type="ECO:0000313" key="1">
    <source>
        <dbReference type="EMBL" id="BBO66719.1"/>
    </source>
</evidence>
<keyword evidence="2" id="KW-1185">Reference proteome</keyword>
<dbReference type="KEGG" id="dalk:DSCA_06490"/>
<dbReference type="AlphaFoldDB" id="A0A5K7YG22"/>